<feature type="region of interest" description="Disordered" evidence="1">
    <location>
        <begin position="40"/>
        <end position="139"/>
    </location>
</feature>
<accession>A0ABT6WUG3</accession>
<feature type="region of interest" description="Disordered" evidence="1">
    <location>
        <begin position="1"/>
        <end position="20"/>
    </location>
</feature>
<proteinExistence type="predicted"/>
<name>A0ABT6WUG3_9ACTN</name>
<dbReference type="Proteomes" id="UP001241758">
    <property type="component" value="Unassembled WGS sequence"/>
</dbReference>
<feature type="compositionally biased region" description="Low complexity" evidence="1">
    <location>
        <begin position="40"/>
        <end position="52"/>
    </location>
</feature>
<comment type="caution">
    <text evidence="2">The sequence shown here is derived from an EMBL/GenBank/DDBJ whole genome shotgun (WGS) entry which is preliminary data.</text>
</comment>
<sequence>MKSGSASSDASDARPPAEELPIWPPVCRARRVKTSTCRAASAAWTASSPSTSRKCGWMRVSSRAGMTRAARPQCPGGRRATEPGSPARSARAQRSVSRMVSARTVRPRVSASRRARPQASGEFHAASIRPAIRSSTCRS</sequence>
<feature type="compositionally biased region" description="Low complexity" evidence="1">
    <location>
        <begin position="1"/>
        <end position="10"/>
    </location>
</feature>
<evidence type="ECO:0000313" key="2">
    <source>
        <dbReference type="EMBL" id="MDI6103383.1"/>
    </source>
</evidence>
<evidence type="ECO:0000313" key="3">
    <source>
        <dbReference type="Proteomes" id="UP001241758"/>
    </source>
</evidence>
<keyword evidence="3" id="KW-1185">Reference proteome</keyword>
<dbReference type="EMBL" id="JASCTH010000025">
    <property type="protein sequence ID" value="MDI6103383.1"/>
    <property type="molecule type" value="Genomic_DNA"/>
</dbReference>
<dbReference type="RefSeq" id="WP_282764440.1">
    <property type="nucleotide sequence ID" value="NZ_JASCTH010000025.1"/>
</dbReference>
<organism evidence="2 3">
    <name type="scientific">Actinoplanes sandaracinus</name>
    <dbReference type="NCBI Taxonomy" id="3045177"/>
    <lineage>
        <taxon>Bacteria</taxon>
        <taxon>Bacillati</taxon>
        <taxon>Actinomycetota</taxon>
        <taxon>Actinomycetes</taxon>
        <taxon>Micromonosporales</taxon>
        <taxon>Micromonosporaceae</taxon>
        <taxon>Actinoplanes</taxon>
    </lineage>
</organism>
<reference evidence="2 3" key="1">
    <citation type="submission" date="2023-05" db="EMBL/GenBank/DDBJ databases">
        <title>Actinoplanes sp. NEAU-A12 genome sequencing.</title>
        <authorList>
            <person name="Wang Z.-S."/>
        </authorList>
    </citation>
    <scope>NUCLEOTIDE SEQUENCE [LARGE SCALE GENOMIC DNA]</scope>
    <source>
        <strain evidence="2 3">NEAU-A12</strain>
    </source>
</reference>
<feature type="compositionally biased region" description="Low complexity" evidence="1">
    <location>
        <begin position="85"/>
        <end position="110"/>
    </location>
</feature>
<protein>
    <submittedName>
        <fullName evidence="2">Uncharacterized protein</fullName>
    </submittedName>
</protein>
<gene>
    <name evidence="2" type="ORF">QLQ12_32715</name>
</gene>
<evidence type="ECO:0000256" key="1">
    <source>
        <dbReference type="SAM" id="MobiDB-lite"/>
    </source>
</evidence>